<evidence type="ECO:0000256" key="5">
    <source>
        <dbReference type="ARBA" id="ARBA00022737"/>
    </source>
</evidence>
<accession>A0AA36B1M6</accession>
<name>A0AA36B1M6_OCTVU</name>
<proteinExistence type="inferred from homology"/>
<evidence type="ECO:0000313" key="9">
    <source>
        <dbReference type="EMBL" id="CAI9725639.1"/>
    </source>
</evidence>
<evidence type="ECO:0000313" key="10">
    <source>
        <dbReference type="Proteomes" id="UP001162480"/>
    </source>
</evidence>
<keyword evidence="3 8" id="KW-0813">Transport</keyword>
<dbReference type="InterPro" id="IPR002067">
    <property type="entry name" value="MCP"/>
</dbReference>
<dbReference type="Proteomes" id="UP001162480">
    <property type="component" value="Chromosome 7"/>
</dbReference>
<feature type="repeat" description="Solcar" evidence="7">
    <location>
        <begin position="120"/>
        <end position="206"/>
    </location>
</feature>
<keyword evidence="5" id="KW-0677">Repeat</keyword>
<evidence type="ECO:0000256" key="3">
    <source>
        <dbReference type="ARBA" id="ARBA00022448"/>
    </source>
</evidence>
<evidence type="ECO:0000256" key="8">
    <source>
        <dbReference type="RuleBase" id="RU000488"/>
    </source>
</evidence>
<dbReference type="AlphaFoldDB" id="A0AA36B1M6"/>
<sequence>MNQEVTEEFVSLTPCALDLYICCFINGAVSRLLLQPLDVVKIRLQLQIEPVSKYSIGSKYHGFMHTIVTMSKEEGVKALWKGHLPAQFLTVFYGMVQFSSYEFFSKLTYHCVPSEFFSKNKPLISLVCGSMSGAVSTVVVQPIDLLRTRFVAQGEPKVYKSIFSAAARIVQQEGILGFWCGIGPSLVLVTPQTGLTFGFHTIFTSILGNDRKSHSTFSMENQIKTFISGLSSGMSAKLIVYPFDVVKKRLQVQDFKEARSKFGKVRSYNGMVSCLQGIFLEEGIREIFTTAMVYTYESDVIVMVLISDGDERNVVVRVVIVGVTVDGRFVANAAFP</sequence>
<feature type="repeat" description="Solcar" evidence="7">
    <location>
        <begin position="18"/>
        <end position="107"/>
    </location>
</feature>
<evidence type="ECO:0000256" key="1">
    <source>
        <dbReference type="ARBA" id="ARBA00004141"/>
    </source>
</evidence>
<dbReference type="GO" id="GO:0016020">
    <property type="term" value="C:membrane"/>
    <property type="evidence" value="ECO:0007669"/>
    <property type="project" value="UniProtKB-SubCell"/>
</dbReference>
<dbReference type="Gene3D" id="1.50.40.10">
    <property type="entry name" value="Mitochondrial carrier domain"/>
    <property type="match status" value="1"/>
</dbReference>
<dbReference type="EMBL" id="OX597820">
    <property type="protein sequence ID" value="CAI9725639.1"/>
    <property type="molecule type" value="Genomic_DNA"/>
</dbReference>
<reference evidence="9" key="1">
    <citation type="submission" date="2023-08" db="EMBL/GenBank/DDBJ databases">
        <authorList>
            <person name="Alioto T."/>
            <person name="Alioto T."/>
            <person name="Gomez Garrido J."/>
        </authorList>
    </citation>
    <scope>NUCLEOTIDE SEQUENCE</scope>
</reference>
<evidence type="ECO:0000256" key="7">
    <source>
        <dbReference type="PROSITE-ProRule" id="PRU00282"/>
    </source>
</evidence>
<dbReference type="InterPro" id="IPR023395">
    <property type="entry name" value="MCP_dom_sf"/>
</dbReference>
<comment type="similarity">
    <text evidence="2 8">Belongs to the mitochondrial carrier (TC 2.A.29) family.</text>
</comment>
<dbReference type="InterPro" id="IPR018108">
    <property type="entry name" value="MCP_transmembrane"/>
</dbReference>
<dbReference type="Pfam" id="PF00153">
    <property type="entry name" value="Mito_carr"/>
    <property type="match status" value="3"/>
</dbReference>
<dbReference type="SUPFAM" id="SSF103506">
    <property type="entry name" value="Mitochondrial carrier"/>
    <property type="match status" value="1"/>
</dbReference>
<keyword evidence="6 7" id="KW-0472">Membrane</keyword>
<comment type="subcellular location">
    <subcellularLocation>
        <location evidence="1">Membrane</location>
        <topology evidence="1">Multi-pass membrane protein</topology>
    </subcellularLocation>
</comment>
<organism evidence="9 10">
    <name type="scientific">Octopus vulgaris</name>
    <name type="common">Common octopus</name>
    <dbReference type="NCBI Taxonomy" id="6645"/>
    <lineage>
        <taxon>Eukaryota</taxon>
        <taxon>Metazoa</taxon>
        <taxon>Spiralia</taxon>
        <taxon>Lophotrochozoa</taxon>
        <taxon>Mollusca</taxon>
        <taxon>Cephalopoda</taxon>
        <taxon>Coleoidea</taxon>
        <taxon>Octopodiformes</taxon>
        <taxon>Octopoda</taxon>
        <taxon>Incirrata</taxon>
        <taxon>Octopodidae</taxon>
        <taxon>Octopus</taxon>
    </lineage>
</organism>
<feature type="repeat" description="Solcar" evidence="7">
    <location>
        <begin position="220"/>
        <end position="315"/>
    </location>
</feature>
<dbReference type="PROSITE" id="PS50920">
    <property type="entry name" value="SOLCAR"/>
    <property type="match status" value="3"/>
</dbReference>
<gene>
    <name evidence="9" type="ORF">OCTVUL_1B018370</name>
</gene>
<evidence type="ECO:0000256" key="2">
    <source>
        <dbReference type="ARBA" id="ARBA00006375"/>
    </source>
</evidence>
<evidence type="ECO:0000256" key="4">
    <source>
        <dbReference type="ARBA" id="ARBA00022692"/>
    </source>
</evidence>
<evidence type="ECO:0000256" key="6">
    <source>
        <dbReference type="ARBA" id="ARBA00023136"/>
    </source>
</evidence>
<dbReference type="GO" id="GO:0055085">
    <property type="term" value="P:transmembrane transport"/>
    <property type="evidence" value="ECO:0007669"/>
    <property type="project" value="InterPro"/>
</dbReference>
<dbReference type="PRINTS" id="PR00926">
    <property type="entry name" value="MITOCARRIER"/>
</dbReference>
<keyword evidence="4 7" id="KW-0812">Transmembrane</keyword>
<dbReference type="PANTHER" id="PTHR24089">
    <property type="entry name" value="SOLUTE CARRIER FAMILY 25"/>
    <property type="match status" value="1"/>
</dbReference>
<protein>
    <submittedName>
        <fullName evidence="9">Mitochondrial thiamine pyrophosphate carrier-like</fullName>
    </submittedName>
</protein>
<keyword evidence="10" id="KW-1185">Reference proteome</keyword>